<protein>
    <recommendedName>
        <fullName evidence="1">DUF7079 domain-containing protein</fullName>
    </recommendedName>
</protein>
<organism evidence="2 3">
    <name type="scientific">Pseudomonas helmanticensis</name>
    <dbReference type="NCBI Taxonomy" id="1471381"/>
    <lineage>
        <taxon>Bacteria</taxon>
        <taxon>Pseudomonadati</taxon>
        <taxon>Pseudomonadota</taxon>
        <taxon>Gammaproteobacteria</taxon>
        <taxon>Pseudomonadales</taxon>
        <taxon>Pseudomonadaceae</taxon>
        <taxon>Pseudomonas</taxon>
    </lineage>
</organism>
<evidence type="ECO:0000313" key="2">
    <source>
        <dbReference type="EMBL" id="TDV42977.1"/>
    </source>
</evidence>
<evidence type="ECO:0000259" key="1">
    <source>
        <dbReference type="Pfam" id="PF23296"/>
    </source>
</evidence>
<sequence>MRRELSHADLYKIRAALSDIFVDTGVDYPYIARQIEGYDPEQVKDILYAEVAVVCAWNLECVLPPVWTGFEPDALNRDIEQMLLANTNSWIRRQLHKLHTAWLRFSYREVWAEITAHCKGWN</sequence>
<dbReference type="EMBL" id="SOCQ01000013">
    <property type="protein sequence ID" value="TDV42977.1"/>
    <property type="molecule type" value="Genomic_DNA"/>
</dbReference>
<comment type="caution">
    <text evidence="2">The sequence shown here is derived from an EMBL/GenBank/DDBJ whole genome shotgun (WGS) entry which is preliminary data.</text>
</comment>
<proteinExistence type="predicted"/>
<dbReference type="AlphaFoldDB" id="A0A4R7V313"/>
<dbReference type="InterPro" id="IPR055507">
    <property type="entry name" value="DUF7079"/>
</dbReference>
<name>A0A4R7V313_9PSED</name>
<accession>A0A4R7V313</accession>
<dbReference type="Pfam" id="PF23296">
    <property type="entry name" value="DUF7079"/>
    <property type="match status" value="1"/>
</dbReference>
<gene>
    <name evidence="2" type="ORF">EDF87_113106</name>
</gene>
<dbReference type="Proteomes" id="UP000295804">
    <property type="component" value="Unassembled WGS sequence"/>
</dbReference>
<feature type="domain" description="DUF7079" evidence="1">
    <location>
        <begin position="13"/>
        <end position="115"/>
    </location>
</feature>
<reference evidence="2 3" key="1">
    <citation type="submission" date="2019-03" db="EMBL/GenBank/DDBJ databases">
        <title>Genomic analyses of the natural microbiome of Caenorhabditis elegans.</title>
        <authorList>
            <person name="Samuel B."/>
        </authorList>
    </citation>
    <scope>NUCLEOTIDE SEQUENCE [LARGE SCALE GENOMIC DNA]</scope>
    <source>
        <strain evidence="2 3">BIGb0525</strain>
    </source>
</reference>
<dbReference type="RefSeq" id="WP_235372397.1">
    <property type="nucleotide sequence ID" value="NZ_JBIUWL010000009.1"/>
</dbReference>
<evidence type="ECO:0000313" key="3">
    <source>
        <dbReference type="Proteomes" id="UP000295804"/>
    </source>
</evidence>